<protein>
    <submittedName>
        <fullName evidence="7">DEAD/DEAH box helicase</fullName>
    </submittedName>
</protein>
<keyword evidence="8" id="KW-1185">Reference proteome</keyword>
<dbReference type="Pfam" id="PF00270">
    <property type="entry name" value="DEAD"/>
    <property type="match status" value="1"/>
</dbReference>
<dbReference type="RefSeq" id="WP_347150122.1">
    <property type="nucleotide sequence ID" value="NZ_JBDLYL010000011.1"/>
</dbReference>
<dbReference type="PROSITE" id="PS51192">
    <property type="entry name" value="HELICASE_ATP_BIND_1"/>
    <property type="match status" value="1"/>
</dbReference>
<dbReference type="SUPFAM" id="SSF52540">
    <property type="entry name" value="P-loop containing nucleoside triphosphate hydrolases"/>
    <property type="match status" value="1"/>
</dbReference>
<proteinExistence type="predicted"/>
<dbReference type="InterPro" id="IPR011545">
    <property type="entry name" value="DEAD/DEAH_box_helicase_dom"/>
</dbReference>
<organism evidence="7 8">
    <name type="scientific">Pseudomonas sichuanensis</name>
    <dbReference type="NCBI Taxonomy" id="2213015"/>
    <lineage>
        <taxon>Bacteria</taxon>
        <taxon>Pseudomonadati</taxon>
        <taxon>Pseudomonadota</taxon>
        <taxon>Gammaproteobacteria</taxon>
        <taxon>Pseudomonadales</taxon>
        <taxon>Pseudomonadaceae</taxon>
        <taxon>Pseudomonas</taxon>
    </lineage>
</organism>
<dbReference type="SMART" id="SM00490">
    <property type="entry name" value="HELICc"/>
    <property type="match status" value="1"/>
</dbReference>
<evidence type="ECO:0000313" key="7">
    <source>
        <dbReference type="EMBL" id="MEN8640506.1"/>
    </source>
</evidence>
<dbReference type="PANTHER" id="PTHR47961:SF10">
    <property type="entry name" value="ATP-DEPENDENT DNA HELICASE HEL308"/>
    <property type="match status" value="1"/>
</dbReference>
<name>A0ABV0DJ50_9PSED</name>
<dbReference type="SMART" id="SM00487">
    <property type="entry name" value="DEXDc"/>
    <property type="match status" value="1"/>
</dbReference>
<evidence type="ECO:0000313" key="8">
    <source>
        <dbReference type="Proteomes" id="UP001424532"/>
    </source>
</evidence>
<dbReference type="GO" id="GO:0004386">
    <property type="term" value="F:helicase activity"/>
    <property type="evidence" value="ECO:0007669"/>
    <property type="project" value="UniProtKB-KW"/>
</dbReference>
<dbReference type="InterPro" id="IPR027417">
    <property type="entry name" value="P-loop_NTPase"/>
</dbReference>
<evidence type="ECO:0000259" key="5">
    <source>
        <dbReference type="PROSITE" id="PS51192"/>
    </source>
</evidence>
<dbReference type="Gene3D" id="3.40.50.300">
    <property type="entry name" value="P-loop containing nucleotide triphosphate hydrolases"/>
    <property type="match status" value="2"/>
</dbReference>
<keyword evidence="3 7" id="KW-0347">Helicase</keyword>
<dbReference type="PROSITE" id="PS51194">
    <property type="entry name" value="HELICASE_CTER"/>
    <property type="match status" value="1"/>
</dbReference>
<dbReference type="InterPro" id="IPR050474">
    <property type="entry name" value="Hel308_SKI2-like"/>
</dbReference>
<feature type="domain" description="Helicase C-terminal" evidence="6">
    <location>
        <begin position="559"/>
        <end position="718"/>
    </location>
</feature>
<evidence type="ECO:0000256" key="4">
    <source>
        <dbReference type="ARBA" id="ARBA00022840"/>
    </source>
</evidence>
<keyword evidence="1" id="KW-0547">Nucleotide-binding</keyword>
<reference evidence="7 8" key="1">
    <citation type="submission" date="2024-05" db="EMBL/GenBank/DDBJ databases">
        <title>Sequence of Lycoming College course isolates.</title>
        <authorList>
            <person name="Reigle C.A."/>
            <person name="Newman J.D."/>
        </authorList>
    </citation>
    <scope>NUCLEOTIDE SEQUENCE [LARGE SCALE GENOMIC DNA]</scope>
    <source>
        <strain evidence="7 8">CAR-09</strain>
    </source>
</reference>
<dbReference type="Proteomes" id="UP001424532">
    <property type="component" value="Unassembled WGS sequence"/>
</dbReference>
<accession>A0ABV0DJ50</accession>
<evidence type="ECO:0000256" key="1">
    <source>
        <dbReference type="ARBA" id="ARBA00022741"/>
    </source>
</evidence>
<feature type="domain" description="Helicase ATP-binding" evidence="5">
    <location>
        <begin position="245"/>
        <end position="436"/>
    </location>
</feature>
<dbReference type="InterPro" id="IPR014001">
    <property type="entry name" value="Helicase_ATP-bd"/>
</dbReference>
<dbReference type="InterPro" id="IPR001650">
    <property type="entry name" value="Helicase_C-like"/>
</dbReference>
<evidence type="ECO:0000256" key="3">
    <source>
        <dbReference type="ARBA" id="ARBA00022806"/>
    </source>
</evidence>
<gene>
    <name evidence="7" type="ORF">ABFE88_12690</name>
</gene>
<comment type="caution">
    <text evidence="7">The sequence shown here is derived from an EMBL/GenBank/DDBJ whole genome shotgun (WGS) entry which is preliminary data.</text>
</comment>
<sequence length="1156" mass="128986">MRQLEDARRLLHAAHIFSSIEGPSSIRANDCYRRTGEILEWLSRAQDDSREAFPIELMAAGAYQLGGLPAMATGLLNQMETEHEGVKLYAAFLRADFDTVIQSSAKFWRAHRELTSTDADVAIFDAMHTDEDSPGVFWATTVELVRCLGLIADSLRRGDDQRLTIANEKLHGLDQLAARTFRLDAALIVSLMRQVADRYAATSIYIPIRRLAELRPEKQSRLLQYARDQFGRGRGILWTSQLHGIDRLLRESSFALCTPTGSGKTLVANLALVKELLLREPTAGFAPLALYVVPSRALAGEVESKLSSELRGDVIVTGLYGGADWGITDVWLTGAKPVALIVTVEKADALLRYLGGILMTRLTLLIIDEAHQVVPVADEATAVSFSDHSNRAIRLENLISRILAQRPDVVRIALTAVAGGAAKPVARWIEGRPDAEAVAVRYRSTRQVIGVLETASGSSGQILLEQMNGKPLYLRGEENPVYLPLRFKAMPTLPAQWRNSLNRFNCLSVLWTALHMAQEDQRILISVTQEPEQTMRWYKEALALTSWSDLWEFMPPEGKLAERYEEALAVCNDYCGADSYELFLLHKGIASSHGQMPQRLRRLMVEMIDLKICPITVATATLTEGVNLPFDLIFLTSLKRRSWDPVKEEPIIAPLSNAEFRNLAGRAGRPGAARGIEGMTLVAIPTRISSTAPSLRSTQELQRKDLLADYSALTRALLEEEREADTTESPLALLLHRIQEQAKNLLGIEPAVFIDWLEQTAPGKVSVNTGTGAIDGRSRLADAMDELDSVLLSALAESEKIDEVSMNAARAEGELSALWQRTFTIVAAAQEAWLEHAFIRRGVGIIEQLYPDATERRRLYHFGYTPVIGRRFEAVAQKIRSQIASAQDYGKLDATKRIDIFEAIGALLENDRGFGFRVRHTQSDQALLSNWNDVLGWWMKEPGATEPAPDSLRSWQRFVADNLEFRMGVAIGAVIAEAWSEGADDGIATPTLADWKETTQLPWFGFWASELLRWGTHDPFVAFCLSQGIADTRFSAAENREEFEEWLFSQIEEPDGEDLIDPRHFQKWQRSLPKAEPVSLPKKSFPAKLTGTDGSRKRYAVVPVKHGDKTHWLDPAGYELAVSDDAFTGGIRRFRSDYELLIDGKRAKVHRTFRVR</sequence>
<keyword evidence="4" id="KW-0067">ATP-binding</keyword>
<evidence type="ECO:0000259" key="6">
    <source>
        <dbReference type="PROSITE" id="PS51194"/>
    </source>
</evidence>
<evidence type="ECO:0000256" key="2">
    <source>
        <dbReference type="ARBA" id="ARBA00022801"/>
    </source>
</evidence>
<dbReference type="PANTHER" id="PTHR47961">
    <property type="entry name" value="DNA POLYMERASE THETA, PUTATIVE (AFU_ORTHOLOGUE AFUA_1G05260)-RELATED"/>
    <property type="match status" value="1"/>
</dbReference>
<keyword evidence="2" id="KW-0378">Hydrolase</keyword>
<dbReference type="EMBL" id="JBDLYL010000011">
    <property type="protein sequence ID" value="MEN8640506.1"/>
    <property type="molecule type" value="Genomic_DNA"/>
</dbReference>